<keyword evidence="4" id="KW-0863">Zinc-finger</keyword>
<dbReference type="OrthoDB" id="428577at2759"/>
<keyword evidence="3" id="KW-0479">Metal-binding</keyword>
<name>A0A1E3NEP1_9ASCO</name>
<evidence type="ECO:0000256" key="6">
    <source>
        <dbReference type="ARBA" id="ARBA00023015"/>
    </source>
</evidence>
<evidence type="ECO:0000313" key="11">
    <source>
        <dbReference type="EMBL" id="ODQ44594.1"/>
    </source>
</evidence>
<evidence type="ECO:0000256" key="7">
    <source>
        <dbReference type="ARBA" id="ARBA00023125"/>
    </source>
</evidence>
<protein>
    <recommendedName>
        <fullName evidence="10">Rrn7/TAF1B C-terminal cyclin domain-containing protein</fullName>
    </recommendedName>
</protein>
<dbReference type="GO" id="GO:0008270">
    <property type="term" value="F:zinc ion binding"/>
    <property type="evidence" value="ECO:0007669"/>
    <property type="project" value="UniProtKB-KW"/>
</dbReference>
<dbReference type="Pfam" id="PF20645">
    <property type="entry name" value="Rrn7_cyclin_C"/>
    <property type="match status" value="1"/>
</dbReference>
<dbReference type="GO" id="GO:0070860">
    <property type="term" value="C:RNA polymerase I core factor complex"/>
    <property type="evidence" value="ECO:0007669"/>
    <property type="project" value="InterPro"/>
</dbReference>
<dbReference type="AlphaFoldDB" id="A0A1E3NEP1"/>
<dbReference type="RefSeq" id="XP_019015707.1">
    <property type="nucleotide sequence ID" value="XM_019163422.1"/>
</dbReference>
<dbReference type="EMBL" id="KV454006">
    <property type="protein sequence ID" value="ODQ44594.1"/>
    <property type="molecule type" value="Genomic_DNA"/>
</dbReference>
<evidence type="ECO:0000256" key="9">
    <source>
        <dbReference type="ARBA" id="ARBA00023242"/>
    </source>
</evidence>
<dbReference type="InterPro" id="IPR033599">
    <property type="entry name" value="TAF1B/Rrn7"/>
</dbReference>
<evidence type="ECO:0000256" key="5">
    <source>
        <dbReference type="ARBA" id="ARBA00022833"/>
    </source>
</evidence>
<keyword evidence="12" id="KW-1185">Reference proteome</keyword>
<evidence type="ECO:0000256" key="4">
    <source>
        <dbReference type="ARBA" id="ARBA00022771"/>
    </source>
</evidence>
<keyword evidence="5" id="KW-0862">Zinc</keyword>
<dbReference type="STRING" id="763406.A0A1E3NEP1"/>
<dbReference type="GO" id="GO:0042790">
    <property type="term" value="P:nucleolar large rRNA transcription by RNA polymerase I"/>
    <property type="evidence" value="ECO:0007669"/>
    <property type="project" value="TreeGrafter"/>
</dbReference>
<accession>A0A1E3NEP1</accession>
<keyword evidence="9" id="KW-0539">Nucleus</keyword>
<sequence>MARYVRGQVCGVDNCPSRLWKRVNGQNVCQYGHVNQFDIEIDDDDEMMNVGGGAGGAGGGGGPDFSRRLVNVAGLTSSQAMRNRVNRLSSDKVETRKYGDDFKRLQARCFQMILAKNTRFLAQQLALNSEQRRLYTSVVKLIWVQLLDSSLNRRLDTKHRAYDIGHLSVVNYLAALQLNVPLYLCDYIAATFDKSFHLERAEYCLPRDLRIQIPISQVSTFHGHTLYNYLKRLNGRFASQYIAAHVTESRLNYFPLLVRVVLNLFLPLGVVKLVKNCVDLLGLDFAFHRLPETRIHPELQLMALLIIFADVYFANNPENEYADWYLRLAKNTASGARSPSFVDFKKKLFFNSSFEDLYRWSDAQVDEFVDFYDTNVLPSISSSNVASNNEYKDRNKLQIVKSTQELFDKELVAAHDDYAHTPLPPAQQFEQHTAMLLDTYRERHGHGHGHNHTPPPKDPFLLETLFRHITSMYNCSDLQLKDALRKVWRQVRPAGEGQGPAL</sequence>
<keyword evidence="7" id="KW-0238">DNA-binding</keyword>
<dbReference type="InterPro" id="IPR048538">
    <property type="entry name" value="Rrn7_cyclin_C"/>
</dbReference>
<dbReference type="Proteomes" id="UP000094455">
    <property type="component" value="Unassembled WGS sequence"/>
</dbReference>
<feature type="domain" description="Rrn7/TAF1B C-terminal cyclin" evidence="10">
    <location>
        <begin position="221"/>
        <end position="374"/>
    </location>
</feature>
<evidence type="ECO:0000256" key="1">
    <source>
        <dbReference type="ARBA" id="ARBA00004604"/>
    </source>
</evidence>
<comment type="similarity">
    <text evidence="2">Belongs to the RRN7/TAF1B family.</text>
</comment>
<reference evidence="11 12" key="1">
    <citation type="journal article" date="2016" name="Proc. Natl. Acad. Sci. U.S.A.">
        <title>Comparative genomics of biotechnologically important yeasts.</title>
        <authorList>
            <person name="Riley R."/>
            <person name="Haridas S."/>
            <person name="Wolfe K.H."/>
            <person name="Lopes M.R."/>
            <person name="Hittinger C.T."/>
            <person name="Goeker M."/>
            <person name="Salamov A.A."/>
            <person name="Wisecaver J.H."/>
            <person name="Long T.M."/>
            <person name="Calvey C.H."/>
            <person name="Aerts A.L."/>
            <person name="Barry K.W."/>
            <person name="Choi C."/>
            <person name="Clum A."/>
            <person name="Coughlan A.Y."/>
            <person name="Deshpande S."/>
            <person name="Douglass A.P."/>
            <person name="Hanson S.J."/>
            <person name="Klenk H.-P."/>
            <person name="LaButti K.M."/>
            <person name="Lapidus A."/>
            <person name="Lindquist E.A."/>
            <person name="Lipzen A.M."/>
            <person name="Meier-Kolthoff J.P."/>
            <person name="Ohm R.A."/>
            <person name="Otillar R.P."/>
            <person name="Pangilinan J.L."/>
            <person name="Peng Y."/>
            <person name="Rokas A."/>
            <person name="Rosa C.A."/>
            <person name="Scheuner C."/>
            <person name="Sibirny A.A."/>
            <person name="Slot J.C."/>
            <person name="Stielow J.B."/>
            <person name="Sun H."/>
            <person name="Kurtzman C.P."/>
            <person name="Blackwell M."/>
            <person name="Grigoriev I.V."/>
            <person name="Jeffries T.W."/>
        </authorList>
    </citation>
    <scope>NUCLEOTIDE SEQUENCE [LARGE SCALE GENOMIC DNA]</scope>
    <source>
        <strain evidence="11 12">NRRL Y-2026</strain>
    </source>
</reference>
<proteinExistence type="inferred from homology"/>
<gene>
    <name evidence="11" type="ORF">PICMEDRAFT_60276</name>
</gene>
<evidence type="ECO:0000313" key="12">
    <source>
        <dbReference type="Proteomes" id="UP000094455"/>
    </source>
</evidence>
<comment type="subcellular location">
    <subcellularLocation>
        <location evidence="1">Nucleus</location>
        <location evidence="1">Nucleolus</location>
    </subcellularLocation>
</comment>
<dbReference type="PANTHER" id="PTHR31576">
    <property type="entry name" value="TATA BOX-BINDING PROTEIN-ASSOCIATED FACTOR RNA POLYMERASE I SUBUNIT B"/>
    <property type="match status" value="1"/>
</dbReference>
<keyword evidence="6" id="KW-0805">Transcription regulation</keyword>
<keyword evidence="8" id="KW-0804">Transcription</keyword>
<evidence type="ECO:0000256" key="8">
    <source>
        <dbReference type="ARBA" id="ARBA00023163"/>
    </source>
</evidence>
<dbReference type="GO" id="GO:0001164">
    <property type="term" value="F:RNA polymerase I core promoter sequence-specific DNA binding"/>
    <property type="evidence" value="ECO:0007669"/>
    <property type="project" value="InterPro"/>
</dbReference>
<organism evidence="11 12">
    <name type="scientific">Pichia membranifaciens NRRL Y-2026</name>
    <dbReference type="NCBI Taxonomy" id="763406"/>
    <lineage>
        <taxon>Eukaryota</taxon>
        <taxon>Fungi</taxon>
        <taxon>Dikarya</taxon>
        <taxon>Ascomycota</taxon>
        <taxon>Saccharomycotina</taxon>
        <taxon>Pichiomycetes</taxon>
        <taxon>Pichiales</taxon>
        <taxon>Pichiaceae</taxon>
        <taxon>Pichia</taxon>
    </lineage>
</organism>
<evidence type="ECO:0000259" key="10">
    <source>
        <dbReference type="Pfam" id="PF20645"/>
    </source>
</evidence>
<evidence type="ECO:0000256" key="2">
    <source>
        <dbReference type="ARBA" id="ARBA00006899"/>
    </source>
</evidence>
<dbReference type="GeneID" id="30180109"/>
<evidence type="ECO:0000256" key="3">
    <source>
        <dbReference type="ARBA" id="ARBA00022723"/>
    </source>
</evidence>
<dbReference type="PANTHER" id="PTHR31576:SF2">
    <property type="entry name" value="TATA BOX-BINDING PROTEIN-ASSOCIATED FACTOR RNA POLYMERASE I SUBUNIT B"/>
    <property type="match status" value="1"/>
</dbReference>